<proteinExistence type="predicted"/>
<comment type="caution">
    <text evidence="1">The sequence shown here is derived from an EMBL/GenBank/DDBJ whole genome shotgun (WGS) entry which is preliminary data.</text>
</comment>
<dbReference type="GO" id="GO:0004222">
    <property type="term" value="F:metalloendopeptidase activity"/>
    <property type="evidence" value="ECO:0007669"/>
    <property type="project" value="InterPro"/>
</dbReference>
<dbReference type="GO" id="GO:0004176">
    <property type="term" value="F:ATP-dependent peptidase activity"/>
    <property type="evidence" value="ECO:0007669"/>
    <property type="project" value="InterPro"/>
</dbReference>
<reference evidence="1 2" key="1">
    <citation type="submission" date="2019-08" db="EMBL/GenBank/DDBJ databases">
        <title>Draft genome sequences of two oriental melons (Cucumis melo L. var makuwa).</title>
        <authorList>
            <person name="Kwon S.-Y."/>
        </authorList>
    </citation>
    <scope>NUCLEOTIDE SEQUENCE [LARGE SCALE GENOMIC DNA]</scope>
    <source>
        <strain evidence="2">cv. SW 3</strain>
        <tissue evidence="1">Leaf</tissue>
    </source>
</reference>
<accession>A0A5A7T139</accession>
<keyword evidence="1" id="KW-0378">Hydrolase</keyword>
<dbReference type="GO" id="GO:0005524">
    <property type="term" value="F:ATP binding"/>
    <property type="evidence" value="ECO:0007669"/>
    <property type="project" value="InterPro"/>
</dbReference>
<dbReference type="EMBL" id="SSTE01020204">
    <property type="protein sequence ID" value="KAA0035175.1"/>
    <property type="molecule type" value="Genomic_DNA"/>
</dbReference>
<gene>
    <name evidence="1" type="ORF">E6C27_scaffold57G002770</name>
</gene>
<organism evidence="1 2">
    <name type="scientific">Cucumis melo var. makuwa</name>
    <name type="common">Oriental melon</name>
    <dbReference type="NCBI Taxonomy" id="1194695"/>
    <lineage>
        <taxon>Eukaryota</taxon>
        <taxon>Viridiplantae</taxon>
        <taxon>Streptophyta</taxon>
        <taxon>Embryophyta</taxon>
        <taxon>Tracheophyta</taxon>
        <taxon>Spermatophyta</taxon>
        <taxon>Magnoliopsida</taxon>
        <taxon>eudicotyledons</taxon>
        <taxon>Gunneridae</taxon>
        <taxon>Pentapetalae</taxon>
        <taxon>rosids</taxon>
        <taxon>fabids</taxon>
        <taxon>Cucurbitales</taxon>
        <taxon>Cucurbitaceae</taxon>
        <taxon>Benincaseae</taxon>
        <taxon>Cucumis</taxon>
    </lineage>
</organism>
<keyword evidence="1" id="KW-0645">Protease</keyword>
<keyword evidence="1" id="KW-0482">Metalloprotease</keyword>
<dbReference type="STRING" id="1194695.A0A5A7T139"/>
<name>A0A5A7T139_CUCMM</name>
<dbReference type="Proteomes" id="UP000321393">
    <property type="component" value="Unassembled WGS sequence"/>
</dbReference>
<dbReference type="AlphaFoldDB" id="A0A5A7T139"/>
<dbReference type="Gene3D" id="1.20.58.760">
    <property type="entry name" value="Peptidase M41"/>
    <property type="match status" value="1"/>
</dbReference>
<sequence>MGDSYEYEVAAKVEKIYDLAYCRAKEMLGKNRQVLEKFVEELLEFEILTGKVLERLIETNGGIREKEPFFLSEYYDREYLDELDMNKIHQLRLPIAANTENSTAKGLGDRDNVLIGQLGAEIGLFSPWVLIWVKPGP</sequence>
<dbReference type="InterPro" id="IPR037219">
    <property type="entry name" value="Peptidase_M41-like"/>
</dbReference>
<dbReference type="OrthoDB" id="1716822at2759"/>
<dbReference type="GO" id="GO:0006508">
    <property type="term" value="P:proteolysis"/>
    <property type="evidence" value="ECO:0007669"/>
    <property type="project" value="InterPro"/>
</dbReference>
<dbReference type="SUPFAM" id="SSF140990">
    <property type="entry name" value="FtsH protease domain-like"/>
    <property type="match status" value="1"/>
</dbReference>
<evidence type="ECO:0000313" key="2">
    <source>
        <dbReference type="Proteomes" id="UP000321393"/>
    </source>
</evidence>
<evidence type="ECO:0000313" key="1">
    <source>
        <dbReference type="EMBL" id="KAA0035175.1"/>
    </source>
</evidence>
<protein>
    <submittedName>
        <fullName evidence="1">Inactive ATP-dependent zinc metalloprotease FTSHI 5</fullName>
    </submittedName>
</protein>